<dbReference type="InterPro" id="IPR011065">
    <property type="entry name" value="Kunitz_inhibitor_STI-like_sf"/>
</dbReference>
<dbReference type="SUPFAM" id="SSF50386">
    <property type="entry name" value="STI-like"/>
    <property type="match status" value="1"/>
</dbReference>
<evidence type="ECO:0000256" key="1">
    <source>
        <dbReference type="ARBA" id="ARBA00022690"/>
    </source>
</evidence>
<dbReference type="EMBL" id="CP144697">
    <property type="protein sequence ID" value="WVZ13589.1"/>
    <property type="molecule type" value="Genomic_DNA"/>
</dbReference>
<dbReference type="SMART" id="SM00452">
    <property type="entry name" value="STI"/>
    <property type="match status" value="1"/>
</dbReference>
<dbReference type="PANTHER" id="PTHR33107">
    <property type="entry name" value="KUNITZ TRYPSIN INHIBITOR 2"/>
    <property type="match status" value="1"/>
</dbReference>
<keyword evidence="6" id="KW-1185">Reference proteome</keyword>
<keyword evidence="1" id="KW-0646">Protease inhibitor</keyword>
<feature type="signal peptide" evidence="4">
    <location>
        <begin position="1"/>
        <end position="25"/>
    </location>
</feature>
<proteinExistence type="predicted"/>
<accession>A0AAQ3NNJ9</accession>
<dbReference type="Proteomes" id="UP001374535">
    <property type="component" value="Chromosome 4"/>
</dbReference>
<reference evidence="5 6" key="1">
    <citation type="journal article" date="2023" name="Life. Sci Alliance">
        <title>Evolutionary insights into 3D genome organization and epigenetic landscape of Vigna mungo.</title>
        <authorList>
            <person name="Junaid A."/>
            <person name="Singh B."/>
            <person name="Bhatia S."/>
        </authorList>
    </citation>
    <scope>NUCLEOTIDE SEQUENCE [LARGE SCALE GENOMIC DNA]</scope>
    <source>
        <strain evidence="5">Urdbean</strain>
    </source>
</reference>
<keyword evidence="4" id="KW-0732">Signal</keyword>
<feature type="chain" id="PRO_5042890453" evidence="4">
    <location>
        <begin position="26"/>
        <end position="210"/>
    </location>
</feature>
<dbReference type="Pfam" id="PF00197">
    <property type="entry name" value="Kunitz_legume"/>
    <property type="match status" value="1"/>
</dbReference>
<evidence type="ECO:0000256" key="3">
    <source>
        <dbReference type="ARBA" id="ARBA00023157"/>
    </source>
</evidence>
<dbReference type="GO" id="GO:0004867">
    <property type="term" value="F:serine-type endopeptidase inhibitor activity"/>
    <property type="evidence" value="ECO:0007669"/>
    <property type="project" value="UniProtKB-KW"/>
</dbReference>
<evidence type="ECO:0000256" key="4">
    <source>
        <dbReference type="SAM" id="SignalP"/>
    </source>
</evidence>
<protein>
    <submittedName>
        <fullName evidence="5">Uncharacterized protein</fullName>
    </submittedName>
</protein>
<keyword evidence="3" id="KW-1015">Disulfide bond</keyword>
<keyword evidence="2" id="KW-0722">Serine protease inhibitor</keyword>
<evidence type="ECO:0000313" key="5">
    <source>
        <dbReference type="EMBL" id="WVZ13589.1"/>
    </source>
</evidence>
<sequence>MKSAVSITLSFLFVFYTKFVPLALSRVDEEVLDSNGVPISPCAEYYISQLNHDGPAGGGVELDTDGNSTCQVAVLQNYHENFPGKALKFSTEGTSSGGIFTNTALEITFDYHPYCASSSKWVVVAGGDDSFPAKWVGIGDAADHPGKKILSGSFIIQKHGEGYKFAFCATIIDNTCFSIGRIDDQNGRRLVLMDDSHAKVPFIFQLTISS</sequence>
<dbReference type="CDD" id="cd23376">
    <property type="entry name" value="beta-trefoil_STI_DrTI"/>
    <property type="match status" value="1"/>
</dbReference>
<dbReference type="PANTHER" id="PTHR33107:SF21">
    <property type="entry name" value="KUNITZ FAMILY TRYPSIN AND PROTEASE INHIBITOR PROTEIN"/>
    <property type="match status" value="1"/>
</dbReference>
<evidence type="ECO:0000256" key="2">
    <source>
        <dbReference type="ARBA" id="ARBA00022900"/>
    </source>
</evidence>
<dbReference type="Gene3D" id="2.80.10.50">
    <property type="match status" value="1"/>
</dbReference>
<dbReference type="AlphaFoldDB" id="A0AAQ3NNJ9"/>
<evidence type="ECO:0000313" key="6">
    <source>
        <dbReference type="Proteomes" id="UP001374535"/>
    </source>
</evidence>
<gene>
    <name evidence="5" type="ORF">V8G54_011155</name>
</gene>
<organism evidence="5 6">
    <name type="scientific">Vigna mungo</name>
    <name type="common">Black gram</name>
    <name type="synonym">Phaseolus mungo</name>
    <dbReference type="NCBI Taxonomy" id="3915"/>
    <lineage>
        <taxon>Eukaryota</taxon>
        <taxon>Viridiplantae</taxon>
        <taxon>Streptophyta</taxon>
        <taxon>Embryophyta</taxon>
        <taxon>Tracheophyta</taxon>
        <taxon>Spermatophyta</taxon>
        <taxon>Magnoliopsida</taxon>
        <taxon>eudicotyledons</taxon>
        <taxon>Gunneridae</taxon>
        <taxon>Pentapetalae</taxon>
        <taxon>rosids</taxon>
        <taxon>fabids</taxon>
        <taxon>Fabales</taxon>
        <taxon>Fabaceae</taxon>
        <taxon>Papilionoideae</taxon>
        <taxon>50 kb inversion clade</taxon>
        <taxon>NPAAA clade</taxon>
        <taxon>indigoferoid/millettioid clade</taxon>
        <taxon>Phaseoleae</taxon>
        <taxon>Vigna</taxon>
    </lineage>
</organism>
<name>A0AAQ3NNJ9_VIGMU</name>
<dbReference type="InterPro" id="IPR002160">
    <property type="entry name" value="Prot_inh_Kunz-lg"/>
</dbReference>